<dbReference type="EMBL" id="HBGK01025772">
    <property type="protein sequence ID" value="CAD9284449.1"/>
    <property type="molecule type" value="Transcribed_RNA"/>
</dbReference>
<organism evidence="1">
    <name type="scientific">Grammatophora oceanica</name>
    <dbReference type="NCBI Taxonomy" id="210454"/>
    <lineage>
        <taxon>Eukaryota</taxon>
        <taxon>Sar</taxon>
        <taxon>Stramenopiles</taxon>
        <taxon>Ochrophyta</taxon>
        <taxon>Bacillariophyta</taxon>
        <taxon>Fragilariophyceae</taxon>
        <taxon>Fragilariophycidae</taxon>
        <taxon>Rhabdonematales</taxon>
        <taxon>Grammatophoraceae</taxon>
        <taxon>Grammatophora</taxon>
    </lineage>
</organism>
<protein>
    <submittedName>
        <fullName evidence="1">Uncharacterized protein</fullName>
    </submittedName>
</protein>
<accession>A0A7S1V2Z5</accession>
<name>A0A7S1V2Z5_9STRA</name>
<proteinExistence type="predicted"/>
<dbReference type="AlphaFoldDB" id="A0A7S1V2Z5"/>
<evidence type="ECO:0000313" key="1">
    <source>
        <dbReference type="EMBL" id="CAD9284449.1"/>
    </source>
</evidence>
<sequence length="760" mass="81310">MPAIKIPLPTGKLGVTFKGTPPTVTGLTDSSPMQGKIKIGYIFDSLILLDGTVFDGLTTKELIATLTEHGEEEGRKMKMKMGLPDSTEIALPEGDVGAKVEMVNGQPVITKIGTRSSLKKSLRVGLVVDKVVLEDGTTASGMDAEEIMTLLADDNGSGGRRLSLVNPTKKGMSQRGMVYPKEKIVDLPTGKLGTSFKGSKLAKVSKLKDDSPMRGLFRVGMYIDSLMLPDGTEFRGLGAVDLGEALKASAEAEGRKILLKSPTSKTLPTGPSTKVYLPDLGTAEEMGLFFAGMPAVVKEVEDSSPLYGKIRRGMIVLACGTGDGTEYEEVEDDEIYDALEESSGNKGRFLTLKNMPVPLPDERVVPLPPGKLGIVFRGTPPSVTKMNPESPLIGKAMIGMSVDTLTLENGEILYDMDTHELVDVLGEHKSSEGRVIRFINPATMEFTSPKDLPLPDEQTVLLPAGKLGVVFKGGPPCKVTQVNKSSPLKREVRAGMAVDTLTIGSTTYMDMTAKELVATLTATADSEERELVLKNPDADVEFSKMPDSKECVLPPGKLGVVFKGTPPMATKFKEGSPMAGQIPVGMYVDMLTLEDGTVLTGLSATELVSTLGESSMEEDRTLLFKNPKTTEPSPVGCILPDEKTIELPTGKLGVSFKGKGFAKATRIHDDSPVRGLVRVGMVIDQLEIPTPDGNMKTFAGMTAKEAVRILVDSADIEGRLMTLKNPDTAEMTKRNVMVDDMDGSVLTSSDDASEDISQRG</sequence>
<reference evidence="1" key="1">
    <citation type="submission" date="2021-01" db="EMBL/GenBank/DDBJ databases">
        <authorList>
            <person name="Corre E."/>
            <person name="Pelletier E."/>
            <person name="Niang G."/>
            <person name="Scheremetjew M."/>
            <person name="Finn R."/>
            <person name="Kale V."/>
            <person name="Holt S."/>
            <person name="Cochrane G."/>
            <person name="Meng A."/>
            <person name="Brown T."/>
            <person name="Cohen L."/>
        </authorList>
    </citation>
    <scope>NUCLEOTIDE SEQUENCE</scope>
    <source>
        <strain evidence="1">CCMP 410</strain>
    </source>
</reference>
<gene>
    <name evidence="1" type="ORF">GOCE00092_LOCUS13361</name>
</gene>